<dbReference type="EMBL" id="LAKJ01000010">
    <property type="protein sequence ID" value="KKI64097.1"/>
    <property type="molecule type" value="Genomic_DNA"/>
</dbReference>
<proteinExistence type="predicted"/>
<organism evidence="1 2">
    <name type="scientific">Staphylococcus cohnii subsp. cohnii</name>
    <dbReference type="NCBI Taxonomy" id="74704"/>
    <lineage>
        <taxon>Bacteria</taxon>
        <taxon>Bacillati</taxon>
        <taxon>Bacillota</taxon>
        <taxon>Bacilli</taxon>
        <taxon>Bacillales</taxon>
        <taxon>Staphylococcaceae</taxon>
        <taxon>Staphylococcus</taxon>
        <taxon>Staphylococcus cohnii species complex</taxon>
    </lineage>
</organism>
<name>A0A0M2NVV0_STACC</name>
<dbReference type="AlphaFoldDB" id="A0A0M2NVV0"/>
<evidence type="ECO:0000313" key="1">
    <source>
        <dbReference type="EMBL" id="KKI64097.1"/>
    </source>
</evidence>
<dbReference type="PATRIC" id="fig|74704.6.peg.80"/>
<reference evidence="1 2" key="1">
    <citation type="submission" date="2015-03" db="EMBL/GenBank/DDBJ databases">
        <title>Genome Assembly of Staphylococcus cohnii subsp. cohnii strain G22B2.</title>
        <authorList>
            <person name="Nair G."/>
            <person name="Kaur G."/>
            <person name="Khatri I."/>
            <person name="Singh N.K."/>
            <person name="Sathyabama S."/>
            <person name="Maurya S.K."/>
            <person name="Subramanian S."/>
            <person name="Agrewala J.N."/>
            <person name="Mayilraj S."/>
        </authorList>
    </citation>
    <scope>NUCLEOTIDE SEQUENCE [LARGE SCALE GENOMIC DNA]</scope>
    <source>
        <strain evidence="1 2">G22B2</strain>
    </source>
</reference>
<gene>
    <name evidence="1" type="ORF">UF66_0078</name>
</gene>
<dbReference type="RefSeq" id="WP_046467704.1">
    <property type="nucleotide sequence ID" value="NZ_LAKJ01000010.1"/>
</dbReference>
<comment type="caution">
    <text evidence="1">The sequence shown here is derived from an EMBL/GenBank/DDBJ whole genome shotgun (WGS) entry which is preliminary data.</text>
</comment>
<protein>
    <submittedName>
        <fullName evidence="1">Uncharacterized protein</fullName>
    </submittedName>
</protein>
<accession>A0A0M2NVV0</accession>
<evidence type="ECO:0000313" key="2">
    <source>
        <dbReference type="Proteomes" id="UP000034455"/>
    </source>
</evidence>
<dbReference type="Proteomes" id="UP000034455">
    <property type="component" value="Unassembled WGS sequence"/>
</dbReference>
<sequence>MKLFKKKYDHKKVNRVKDIVLYTSYTFEAKTYSKAIELLKNNSKKDAIEMMYEKLVEAQRNEYEMKLQIEKASSAKFGDGTDNA</sequence>